<evidence type="ECO:0000256" key="1">
    <source>
        <dbReference type="SAM" id="MobiDB-lite"/>
    </source>
</evidence>
<proteinExistence type="predicted"/>
<dbReference type="GO" id="GO:0004143">
    <property type="term" value="F:ATP-dependent diacylglycerol kinase activity"/>
    <property type="evidence" value="ECO:0007669"/>
    <property type="project" value="InterPro"/>
</dbReference>
<dbReference type="Proteomes" id="UP000053257">
    <property type="component" value="Unassembled WGS sequence"/>
</dbReference>
<protein>
    <recommendedName>
        <fullName evidence="5">Phosphatidate cytidylyltransferase</fullName>
    </recommendedName>
</protein>
<feature type="transmembrane region" description="Helical" evidence="2">
    <location>
        <begin position="179"/>
        <end position="208"/>
    </location>
</feature>
<evidence type="ECO:0000256" key="2">
    <source>
        <dbReference type="SAM" id="Phobius"/>
    </source>
</evidence>
<gene>
    <name evidence="3" type="ORF">PHLGIDRAFT_18523</name>
</gene>
<sequence>MTLPTSDAFSLSHDPTRPPYHLSLRPTSPNIPFVSSGPRMTQTYVPPRKTVKSRRSMSNGHAPTPHKSPTKQASRTELTRHTSRKSSIASATKATAASTPPIDWEIPRKILHSSIGFFTLYLYLSHGSPGRVVIALSAGLAVVLPADILRLNWPSFARVYEKCLGFLMRESEKKTTNGVIWYLVGVIWVLALYPLDIAVVSILILSWADTAASTIGRLWGRLTPPLPRRLPILPLPLAPRKSVAGFIAGSLTGAVTAAGFWGLLGSLGNIYPIWTFEQGVASGSGTSSFGGWLGLGLISIVSGLVSGVAEALDLGSLDDNLTLPIISGGCLWGFFECLKFFS</sequence>
<dbReference type="InterPro" id="IPR037997">
    <property type="entry name" value="Dgk1-like"/>
</dbReference>
<evidence type="ECO:0008006" key="5">
    <source>
        <dbReference type="Google" id="ProtNLM"/>
    </source>
</evidence>
<dbReference type="OrthoDB" id="5673at2759"/>
<keyword evidence="2" id="KW-0812">Transmembrane</keyword>
<keyword evidence="2" id="KW-1133">Transmembrane helix</keyword>
<dbReference type="PANTHER" id="PTHR31303">
    <property type="entry name" value="CTP-DEPENDENT DIACYLGLYCEROL KINASE 1"/>
    <property type="match status" value="1"/>
</dbReference>
<dbReference type="STRING" id="745531.A0A0C3S2X9"/>
<evidence type="ECO:0000313" key="3">
    <source>
        <dbReference type="EMBL" id="KIP09761.1"/>
    </source>
</evidence>
<reference evidence="3 4" key="1">
    <citation type="journal article" date="2014" name="PLoS Genet.">
        <title>Analysis of the Phlebiopsis gigantea genome, transcriptome and secretome provides insight into its pioneer colonization strategies of wood.</title>
        <authorList>
            <person name="Hori C."/>
            <person name="Ishida T."/>
            <person name="Igarashi K."/>
            <person name="Samejima M."/>
            <person name="Suzuki H."/>
            <person name="Master E."/>
            <person name="Ferreira P."/>
            <person name="Ruiz-Duenas F.J."/>
            <person name="Held B."/>
            <person name="Canessa P."/>
            <person name="Larrondo L.F."/>
            <person name="Schmoll M."/>
            <person name="Druzhinina I.S."/>
            <person name="Kubicek C.P."/>
            <person name="Gaskell J.A."/>
            <person name="Kersten P."/>
            <person name="St John F."/>
            <person name="Glasner J."/>
            <person name="Sabat G."/>
            <person name="Splinter BonDurant S."/>
            <person name="Syed K."/>
            <person name="Yadav J."/>
            <person name="Mgbeahuruike A.C."/>
            <person name="Kovalchuk A."/>
            <person name="Asiegbu F.O."/>
            <person name="Lackner G."/>
            <person name="Hoffmeister D."/>
            <person name="Rencoret J."/>
            <person name="Gutierrez A."/>
            <person name="Sun H."/>
            <person name="Lindquist E."/>
            <person name="Barry K."/>
            <person name="Riley R."/>
            <person name="Grigoriev I.V."/>
            <person name="Henrissat B."/>
            <person name="Kues U."/>
            <person name="Berka R.M."/>
            <person name="Martinez A.T."/>
            <person name="Covert S.F."/>
            <person name="Blanchette R.A."/>
            <person name="Cullen D."/>
        </authorList>
    </citation>
    <scope>NUCLEOTIDE SEQUENCE [LARGE SCALE GENOMIC DNA]</scope>
    <source>
        <strain evidence="3 4">11061_1 CR5-6</strain>
    </source>
</reference>
<dbReference type="PANTHER" id="PTHR31303:SF1">
    <property type="entry name" value="CTP-DEPENDENT DIACYLGLYCEROL KINASE 1"/>
    <property type="match status" value="1"/>
</dbReference>
<organism evidence="3 4">
    <name type="scientific">Phlebiopsis gigantea (strain 11061_1 CR5-6)</name>
    <name type="common">White-rot fungus</name>
    <name type="synonym">Peniophora gigantea</name>
    <dbReference type="NCBI Taxonomy" id="745531"/>
    <lineage>
        <taxon>Eukaryota</taxon>
        <taxon>Fungi</taxon>
        <taxon>Dikarya</taxon>
        <taxon>Basidiomycota</taxon>
        <taxon>Agaricomycotina</taxon>
        <taxon>Agaricomycetes</taxon>
        <taxon>Polyporales</taxon>
        <taxon>Phanerochaetaceae</taxon>
        <taxon>Phlebiopsis</taxon>
    </lineage>
</organism>
<dbReference type="AlphaFoldDB" id="A0A0C3S2X9"/>
<feature type="transmembrane region" description="Helical" evidence="2">
    <location>
        <begin position="289"/>
        <end position="309"/>
    </location>
</feature>
<dbReference type="HOGENOM" id="CLU_031477_1_1_1"/>
<name>A0A0C3S2X9_PHLG1</name>
<dbReference type="EMBL" id="KN840462">
    <property type="protein sequence ID" value="KIP09761.1"/>
    <property type="molecule type" value="Genomic_DNA"/>
</dbReference>
<evidence type="ECO:0000313" key="4">
    <source>
        <dbReference type="Proteomes" id="UP000053257"/>
    </source>
</evidence>
<feature type="transmembrane region" description="Helical" evidence="2">
    <location>
        <begin position="321"/>
        <end position="341"/>
    </location>
</feature>
<accession>A0A0C3S2X9</accession>
<feature type="transmembrane region" description="Helical" evidence="2">
    <location>
        <begin position="243"/>
        <end position="268"/>
    </location>
</feature>
<dbReference type="GO" id="GO:0006654">
    <property type="term" value="P:phosphatidic acid biosynthetic process"/>
    <property type="evidence" value="ECO:0007669"/>
    <property type="project" value="TreeGrafter"/>
</dbReference>
<feature type="compositionally biased region" description="Low complexity" evidence="1">
    <location>
        <begin position="85"/>
        <end position="94"/>
    </location>
</feature>
<keyword evidence="4" id="KW-1185">Reference proteome</keyword>
<feature type="region of interest" description="Disordered" evidence="1">
    <location>
        <begin position="1"/>
        <end position="94"/>
    </location>
</feature>
<keyword evidence="2" id="KW-0472">Membrane</keyword>
<dbReference type="GO" id="GO:0005789">
    <property type="term" value="C:endoplasmic reticulum membrane"/>
    <property type="evidence" value="ECO:0007669"/>
    <property type="project" value="TreeGrafter"/>
</dbReference>